<dbReference type="InterPro" id="IPR041664">
    <property type="entry name" value="AAA_16"/>
</dbReference>
<dbReference type="PANTHER" id="PTHR19871">
    <property type="entry name" value="BETA TRANSDUCIN-RELATED PROTEIN"/>
    <property type="match status" value="1"/>
</dbReference>
<dbReference type="EnsemblMetazoa" id="CapteT103802">
    <property type="protein sequence ID" value="CapteP103802"/>
    <property type="gene ID" value="CapteG103802"/>
</dbReference>
<keyword evidence="5" id="KW-1185">Reference proteome</keyword>
<accession>R7U2S9</accession>
<proteinExistence type="predicted"/>
<dbReference type="Pfam" id="PF13191">
    <property type="entry name" value="AAA_16"/>
    <property type="match status" value="1"/>
</dbReference>
<evidence type="ECO:0000259" key="2">
    <source>
        <dbReference type="Pfam" id="PF13271"/>
    </source>
</evidence>
<name>R7U2S9_CAPTE</name>
<dbReference type="Gene3D" id="3.40.50.300">
    <property type="entry name" value="P-loop containing nucleotide triphosphate hydrolases"/>
    <property type="match status" value="1"/>
</dbReference>
<evidence type="ECO:0000313" key="4">
    <source>
        <dbReference type="EnsemblMetazoa" id="CapteP103802"/>
    </source>
</evidence>
<sequence>MDRQLSVFDGEVDLGEALPILEGSLLDALPPISSRTVQVFLSSTFSDMAAERNALMEHVYPKLKDFCRDKYGLEFQVVDLRWGIREEAQDDHTIIETCLQEIERCKKTSIGPSFVVLMGQKYGYRPFPSKISADEFEKITSCLREAGKDVRILTTWFKKDTNVIPAVYCLQPISSLLKYYNSKDNVSLREKDRQTWDSTFHIIQNLLRDGSNLCCRKALLVHSDIEKYFISVTEYEIQKGMLEVPCPPKTCLCFTRHVRKLEDKATTLANPTAQKYIDIVAGGSALDRDAQNLLNVLKDGKIPNVLPDERNSEFFEVEWEGEGEPNEEEAYLKRLCATFYDKMKWLVIKCVMSVDSLCGNPNVTEILQHMTMCTGRSQVFRGREDVLQRIKNYLHEPQQLYPLVVYGQSGSGKTSVLAKAAYTLRQWQAGCSPVLVVRFLGTTVRCCSIRLVLGSVCWQIATVYNRCTAKIPGDYPGLVTYFNDILQVATAERPLVIFFDSLDQLAPTHRAFNLAWLPKLLPPH</sequence>
<feature type="domain" description="DUF4062" evidence="2">
    <location>
        <begin position="38"/>
        <end position="137"/>
    </location>
</feature>
<evidence type="ECO:0008006" key="6">
    <source>
        <dbReference type="Google" id="ProtNLM"/>
    </source>
</evidence>
<dbReference type="AlphaFoldDB" id="R7U2S9"/>
<protein>
    <recommendedName>
        <fullName evidence="6">DUF4062 domain-containing protein</fullName>
    </recommendedName>
</protein>
<dbReference type="OMA" id="TTHICLE"/>
<dbReference type="HOGENOM" id="CLU_028517_0_0_1"/>
<dbReference type="SUPFAM" id="SSF52540">
    <property type="entry name" value="P-loop containing nucleoside triphosphate hydrolases"/>
    <property type="match status" value="1"/>
</dbReference>
<reference evidence="3 5" key="2">
    <citation type="journal article" date="2013" name="Nature">
        <title>Insights into bilaterian evolution from three spiralian genomes.</title>
        <authorList>
            <person name="Simakov O."/>
            <person name="Marletaz F."/>
            <person name="Cho S.J."/>
            <person name="Edsinger-Gonzales E."/>
            <person name="Havlak P."/>
            <person name="Hellsten U."/>
            <person name="Kuo D.H."/>
            <person name="Larsson T."/>
            <person name="Lv J."/>
            <person name="Arendt D."/>
            <person name="Savage R."/>
            <person name="Osoegawa K."/>
            <person name="de Jong P."/>
            <person name="Grimwood J."/>
            <person name="Chapman J.A."/>
            <person name="Shapiro H."/>
            <person name="Aerts A."/>
            <person name="Otillar R.P."/>
            <person name="Terry A.Y."/>
            <person name="Boore J.L."/>
            <person name="Grigoriev I.V."/>
            <person name="Lindberg D.R."/>
            <person name="Seaver E.C."/>
            <person name="Weisblat D.A."/>
            <person name="Putnam N.H."/>
            <person name="Rokhsar D.S."/>
        </authorList>
    </citation>
    <scope>NUCLEOTIDE SEQUENCE</scope>
    <source>
        <strain evidence="3 5">I ESC-2004</strain>
    </source>
</reference>
<dbReference type="InterPro" id="IPR052752">
    <property type="entry name" value="NACHT-WD_repeat"/>
</dbReference>
<evidence type="ECO:0000313" key="5">
    <source>
        <dbReference type="Proteomes" id="UP000014760"/>
    </source>
</evidence>
<dbReference type="OrthoDB" id="2325716at2759"/>
<evidence type="ECO:0000259" key="1">
    <source>
        <dbReference type="Pfam" id="PF13191"/>
    </source>
</evidence>
<organism evidence="3">
    <name type="scientific">Capitella teleta</name>
    <name type="common">Polychaete worm</name>
    <dbReference type="NCBI Taxonomy" id="283909"/>
    <lineage>
        <taxon>Eukaryota</taxon>
        <taxon>Metazoa</taxon>
        <taxon>Spiralia</taxon>
        <taxon>Lophotrochozoa</taxon>
        <taxon>Annelida</taxon>
        <taxon>Polychaeta</taxon>
        <taxon>Sedentaria</taxon>
        <taxon>Scolecida</taxon>
        <taxon>Capitellidae</taxon>
        <taxon>Capitella</taxon>
    </lineage>
</organism>
<evidence type="ECO:0000313" key="3">
    <source>
        <dbReference type="EMBL" id="ELT97480.1"/>
    </source>
</evidence>
<dbReference type="EMBL" id="AMQN01002176">
    <property type="status" value="NOT_ANNOTATED_CDS"/>
    <property type="molecule type" value="Genomic_DNA"/>
</dbReference>
<feature type="domain" description="Orc1-like AAA ATPase" evidence="1">
    <location>
        <begin position="380"/>
        <end position="522"/>
    </location>
</feature>
<feature type="non-terminal residue" evidence="3">
    <location>
        <position position="524"/>
    </location>
</feature>
<dbReference type="STRING" id="283909.R7U2S9"/>
<gene>
    <name evidence="3" type="ORF">CAPTEDRAFT_103802</name>
</gene>
<reference evidence="4" key="3">
    <citation type="submission" date="2015-06" db="UniProtKB">
        <authorList>
            <consortium name="EnsemblMetazoa"/>
        </authorList>
    </citation>
    <scope>IDENTIFICATION</scope>
</reference>
<dbReference type="EMBL" id="KB308559">
    <property type="protein sequence ID" value="ELT97480.1"/>
    <property type="molecule type" value="Genomic_DNA"/>
</dbReference>
<reference evidence="5" key="1">
    <citation type="submission" date="2012-12" db="EMBL/GenBank/DDBJ databases">
        <authorList>
            <person name="Hellsten U."/>
            <person name="Grimwood J."/>
            <person name="Chapman J.A."/>
            <person name="Shapiro H."/>
            <person name="Aerts A."/>
            <person name="Otillar R.P."/>
            <person name="Terry A.Y."/>
            <person name="Boore J.L."/>
            <person name="Simakov O."/>
            <person name="Marletaz F."/>
            <person name="Cho S.-J."/>
            <person name="Edsinger-Gonzales E."/>
            <person name="Havlak P."/>
            <person name="Kuo D.-H."/>
            <person name="Larsson T."/>
            <person name="Lv J."/>
            <person name="Arendt D."/>
            <person name="Savage R."/>
            <person name="Osoegawa K."/>
            <person name="de Jong P."/>
            <person name="Lindberg D.R."/>
            <person name="Seaver E.C."/>
            <person name="Weisblat D.A."/>
            <person name="Putnam N.H."/>
            <person name="Grigoriev I.V."/>
            <person name="Rokhsar D.S."/>
        </authorList>
    </citation>
    <scope>NUCLEOTIDE SEQUENCE</scope>
    <source>
        <strain evidence="5">I ESC-2004</strain>
    </source>
</reference>
<dbReference type="Pfam" id="PF13271">
    <property type="entry name" value="DUF4062"/>
    <property type="match status" value="1"/>
</dbReference>
<dbReference type="InterPro" id="IPR027417">
    <property type="entry name" value="P-loop_NTPase"/>
</dbReference>
<dbReference type="InterPro" id="IPR025139">
    <property type="entry name" value="DUF4062"/>
</dbReference>
<dbReference type="Proteomes" id="UP000014760">
    <property type="component" value="Unassembled WGS sequence"/>
</dbReference>
<dbReference type="PANTHER" id="PTHR19871:SF14">
    <property type="entry name" value="DUF4062 DOMAIN-CONTAINING PROTEIN"/>
    <property type="match status" value="1"/>
</dbReference>